<dbReference type="EMBL" id="CM042026">
    <property type="protein sequence ID" value="KAI3804403.1"/>
    <property type="molecule type" value="Genomic_DNA"/>
</dbReference>
<sequence length="137" mass="14615">MFNLILAIICGLLILGLQQIFQTHGLPTPEPLVEVSSFISFTRIEHFPPLSLITASNNFATTYQEEFTTVAYSSHLSSPLLQNRHKERHFYFLHTNGLTVPSALAAGLSGANASSSIILTASVAEVVAGAISMGLGG</sequence>
<accession>A0ACB9I9P9</accession>
<gene>
    <name evidence="1" type="ORF">L1987_25910</name>
</gene>
<protein>
    <submittedName>
        <fullName evidence="1">Uncharacterized protein</fullName>
    </submittedName>
</protein>
<evidence type="ECO:0000313" key="1">
    <source>
        <dbReference type="EMBL" id="KAI3804403.1"/>
    </source>
</evidence>
<name>A0ACB9I9P9_9ASTR</name>
<evidence type="ECO:0000313" key="2">
    <source>
        <dbReference type="Proteomes" id="UP001056120"/>
    </source>
</evidence>
<reference evidence="1 2" key="2">
    <citation type="journal article" date="2022" name="Mol. Ecol. Resour.">
        <title>The genomes of chicory, endive, great burdock and yacon provide insights into Asteraceae paleo-polyploidization history and plant inulin production.</title>
        <authorList>
            <person name="Fan W."/>
            <person name="Wang S."/>
            <person name="Wang H."/>
            <person name="Wang A."/>
            <person name="Jiang F."/>
            <person name="Liu H."/>
            <person name="Zhao H."/>
            <person name="Xu D."/>
            <person name="Zhang Y."/>
        </authorList>
    </citation>
    <scope>NUCLEOTIDE SEQUENCE [LARGE SCALE GENOMIC DNA]</scope>
    <source>
        <strain evidence="2">cv. Yunnan</strain>
        <tissue evidence="1">Leaves</tissue>
    </source>
</reference>
<comment type="caution">
    <text evidence="1">The sequence shown here is derived from an EMBL/GenBank/DDBJ whole genome shotgun (WGS) entry which is preliminary data.</text>
</comment>
<reference evidence="2" key="1">
    <citation type="journal article" date="2022" name="Mol. Ecol. Resour.">
        <title>The genomes of chicory, endive, great burdock and yacon provide insights into Asteraceae palaeo-polyploidization history and plant inulin production.</title>
        <authorList>
            <person name="Fan W."/>
            <person name="Wang S."/>
            <person name="Wang H."/>
            <person name="Wang A."/>
            <person name="Jiang F."/>
            <person name="Liu H."/>
            <person name="Zhao H."/>
            <person name="Xu D."/>
            <person name="Zhang Y."/>
        </authorList>
    </citation>
    <scope>NUCLEOTIDE SEQUENCE [LARGE SCALE GENOMIC DNA]</scope>
    <source>
        <strain evidence="2">cv. Yunnan</strain>
    </source>
</reference>
<dbReference type="Proteomes" id="UP001056120">
    <property type="component" value="Linkage Group LG09"/>
</dbReference>
<organism evidence="1 2">
    <name type="scientific">Smallanthus sonchifolius</name>
    <dbReference type="NCBI Taxonomy" id="185202"/>
    <lineage>
        <taxon>Eukaryota</taxon>
        <taxon>Viridiplantae</taxon>
        <taxon>Streptophyta</taxon>
        <taxon>Embryophyta</taxon>
        <taxon>Tracheophyta</taxon>
        <taxon>Spermatophyta</taxon>
        <taxon>Magnoliopsida</taxon>
        <taxon>eudicotyledons</taxon>
        <taxon>Gunneridae</taxon>
        <taxon>Pentapetalae</taxon>
        <taxon>asterids</taxon>
        <taxon>campanulids</taxon>
        <taxon>Asterales</taxon>
        <taxon>Asteraceae</taxon>
        <taxon>Asteroideae</taxon>
        <taxon>Heliantheae alliance</taxon>
        <taxon>Millerieae</taxon>
        <taxon>Smallanthus</taxon>
    </lineage>
</organism>
<keyword evidence="2" id="KW-1185">Reference proteome</keyword>
<proteinExistence type="predicted"/>